<organism evidence="1 2">
    <name type="scientific">Microvirga vignae</name>
    <dbReference type="NCBI Taxonomy" id="1225564"/>
    <lineage>
        <taxon>Bacteria</taxon>
        <taxon>Pseudomonadati</taxon>
        <taxon>Pseudomonadota</taxon>
        <taxon>Alphaproteobacteria</taxon>
        <taxon>Hyphomicrobiales</taxon>
        <taxon>Methylobacteriaceae</taxon>
        <taxon>Microvirga</taxon>
    </lineage>
</organism>
<dbReference type="Proteomes" id="UP000035489">
    <property type="component" value="Unassembled WGS sequence"/>
</dbReference>
<gene>
    <name evidence="1" type="ORF">AA309_19105</name>
</gene>
<dbReference type="EMBL" id="LCYG01000052">
    <property type="protein sequence ID" value="KLK91632.1"/>
    <property type="molecule type" value="Genomic_DNA"/>
</dbReference>
<accession>A0A0H1RG90</accession>
<evidence type="ECO:0000313" key="2">
    <source>
        <dbReference type="Proteomes" id="UP000035489"/>
    </source>
</evidence>
<keyword evidence="2" id="KW-1185">Reference proteome</keyword>
<dbReference type="PATRIC" id="fig|1225564.3.peg.5105"/>
<protein>
    <submittedName>
        <fullName evidence="1">Uncharacterized protein</fullName>
    </submittedName>
</protein>
<dbReference type="STRING" id="1225564.AA309_19105"/>
<evidence type="ECO:0000313" key="1">
    <source>
        <dbReference type="EMBL" id="KLK91632.1"/>
    </source>
</evidence>
<proteinExistence type="predicted"/>
<sequence length="89" mass="10296">MLIMQNTNIALSGKSAEYRPNAPKTQVMIWQIVRTLSEIDAEYYLQVSDIEGGATDADLKAHLMQKLRASHRARRQAYVHQLEELRQQR</sequence>
<comment type="caution">
    <text evidence="1">The sequence shown here is derived from an EMBL/GenBank/DDBJ whole genome shotgun (WGS) entry which is preliminary data.</text>
</comment>
<dbReference type="AlphaFoldDB" id="A0A0H1RG90"/>
<reference evidence="1 2" key="1">
    <citation type="submission" date="2015-05" db="EMBL/GenBank/DDBJ databases">
        <title>Draft genome sequence of Microvirga vignae strain BR3299, a novel nitrogen fixing bacteria isolated from Brazil semi-aired region.</title>
        <authorList>
            <person name="Zilli J.E."/>
            <person name="Passos S.R."/>
            <person name="Leite J."/>
            <person name="Baldani J.I."/>
            <person name="Xavier G.R."/>
            <person name="Rumjaneck N.G."/>
            <person name="Simoes-Araujo J.L."/>
        </authorList>
    </citation>
    <scope>NUCLEOTIDE SEQUENCE [LARGE SCALE GENOMIC DNA]</scope>
    <source>
        <strain evidence="1 2">BR3299</strain>
    </source>
</reference>
<name>A0A0H1RG90_9HYPH</name>